<reference evidence="4" key="1">
    <citation type="submission" date="2017-12" db="EMBL/GenBank/DDBJ databases">
        <title>FDA dAtabase for Regulatory Grade micrObial Sequences (FDA-ARGOS): Supporting development and validation of Infectious Disease Dx tests.</title>
        <authorList>
            <person name="Hoffmann M."/>
            <person name="Allard M."/>
            <person name="Evans P."/>
            <person name="Brown E."/>
            <person name="Tallon L."/>
            <person name="Sadzewicz L."/>
            <person name="Sengamalay N."/>
            <person name="Ott S."/>
            <person name="Godinez A."/>
            <person name="Nagaraj S."/>
            <person name="Vavikolanu K."/>
            <person name="Aluvathingal J."/>
            <person name="Nadendla S."/>
            <person name="Sichtig H."/>
        </authorList>
    </citation>
    <scope>NUCLEOTIDE SEQUENCE [LARGE SCALE GENOMIC DNA]</scope>
    <source>
        <strain evidence="4">FDAARGOS_249</strain>
    </source>
</reference>
<dbReference type="Pfam" id="PF13936">
    <property type="entry name" value="HTH_38"/>
    <property type="match status" value="1"/>
</dbReference>
<accession>A0A2J9PNK1</accession>
<dbReference type="AlphaFoldDB" id="A0A2J9PNK1"/>
<evidence type="ECO:0000259" key="2">
    <source>
        <dbReference type="PROSITE" id="PS50994"/>
    </source>
</evidence>
<dbReference type="RefSeq" id="WP_083069253.1">
    <property type="nucleotide sequence ID" value="NZ_NBTM02000001.1"/>
</dbReference>
<dbReference type="EMBL" id="NBTM02000001">
    <property type="protein sequence ID" value="PNL91897.1"/>
    <property type="molecule type" value="Genomic_DNA"/>
</dbReference>
<evidence type="ECO:0000256" key="1">
    <source>
        <dbReference type="ARBA" id="ARBA00023172"/>
    </source>
</evidence>
<dbReference type="InterPro" id="IPR036397">
    <property type="entry name" value="RNaseH_sf"/>
</dbReference>
<dbReference type="InterPro" id="IPR051917">
    <property type="entry name" value="Transposase-Integrase"/>
</dbReference>
<evidence type="ECO:0000313" key="3">
    <source>
        <dbReference type="EMBL" id="PNL91897.1"/>
    </source>
</evidence>
<proteinExistence type="predicted"/>
<feature type="domain" description="Integrase catalytic" evidence="2">
    <location>
        <begin position="167"/>
        <end position="330"/>
    </location>
</feature>
<dbReference type="GO" id="GO:0005829">
    <property type="term" value="C:cytosol"/>
    <property type="evidence" value="ECO:0007669"/>
    <property type="project" value="TreeGrafter"/>
</dbReference>
<dbReference type="InterPro" id="IPR053392">
    <property type="entry name" value="Transposase_IS30-like"/>
</dbReference>
<dbReference type="PROSITE" id="PS50994">
    <property type="entry name" value="INTEGRASE"/>
    <property type="match status" value="1"/>
</dbReference>
<dbReference type="GO" id="GO:0032196">
    <property type="term" value="P:transposition"/>
    <property type="evidence" value="ECO:0007669"/>
    <property type="project" value="TreeGrafter"/>
</dbReference>
<dbReference type="GO" id="GO:0003676">
    <property type="term" value="F:nucleic acid binding"/>
    <property type="evidence" value="ECO:0007669"/>
    <property type="project" value="InterPro"/>
</dbReference>
<dbReference type="SUPFAM" id="SSF53098">
    <property type="entry name" value="Ribonuclease H-like"/>
    <property type="match status" value="1"/>
</dbReference>
<dbReference type="InterPro" id="IPR025246">
    <property type="entry name" value="IS30-like_HTH"/>
</dbReference>
<dbReference type="PANTHER" id="PTHR10948">
    <property type="entry name" value="TRANSPOSASE"/>
    <property type="match status" value="1"/>
</dbReference>
<protein>
    <submittedName>
        <fullName evidence="3">IS30 family transposase</fullName>
    </submittedName>
</protein>
<comment type="caution">
    <text evidence="3">The sequence shown here is derived from an EMBL/GenBank/DDBJ whole genome shotgun (WGS) entry which is preliminary data.</text>
</comment>
<dbReference type="GO" id="GO:0015074">
    <property type="term" value="P:DNA integration"/>
    <property type="evidence" value="ECO:0007669"/>
    <property type="project" value="InterPro"/>
</dbReference>
<dbReference type="PANTHER" id="PTHR10948:SF23">
    <property type="entry name" value="TRANSPOSASE INSI FOR INSERTION SEQUENCE ELEMENT IS30A-RELATED"/>
    <property type="match status" value="1"/>
</dbReference>
<dbReference type="GO" id="GO:0006310">
    <property type="term" value="P:DNA recombination"/>
    <property type="evidence" value="ECO:0007669"/>
    <property type="project" value="UniProtKB-KW"/>
</dbReference>
<sequence>MNPYCHLTINEREIIFLLHEQGKSLGYISKQLNRAKSTILRELKRNTIQEKSYSPSKAQEKYQQRKTRKCGHKRILLDTEIHSRVKRLFLEEQWSPEEISARMRLEINQQALSYNTIYRAIYRGDFDEPNLSHGNKGAIRKLRHRSKTRHTKNYQERRGKILISNTIHERPSAANERLEIGHWEADTVAGKTGRACIVTLVDRKSRYSLLGKVEKKISKNVIDCMINLLRNVGEGKCKTVTPDRGKDFSQLSRITLELNGTKVHFPDPHVPWLRGSNENTNGLLREYSPKGENISGIFDSQIQEWANNLTTRPRKCLNRKTPYELFFNESLHLI</sequence>
<evidence type="ECO:0000313" key="4">
    <source>
        <dbReference type="Proteomes" id="UP000192813"/>
    </source>
</evidence>
<dbReference type="Gene3D" id="3.30.420.10">
    <property type="entry name" value="Ribonuclease H-like superfamily/Ribonuclease H"/>
    <property type="match status" value="1"/>
</dbReference>
<dbReference type="Proteomes" id="UP000192813">
    <property type="component" value="Unassembled WGS sequence"/>
</dbReference>
<organism evidence="3 4">
    <name type="scientific">Aerococcus viridans</name>
    <dbReference type="NCBI Taxonomy" id="1377"/>
    <lineage>
        <taxon>Bacteria</taxon>
        <taxon>Bacillati</taxon>
        <taxon>Bacillota</taxon>
        <taxon>Bacilli</taxon>
        <taxon>Lactobacillales</taxon>
        <taxon>Aerococcaceae</taxon>
        <taxon>Aerococcus</taxon>
    </lineage>
</organism>
<keyword evidence="1" id="KW-0233">DNA recombination</keyword>
<name>A0A2J9PNK1_9LACT</name>
<dbReference type="InterPro" id="IPR001584">
    <property type="entry name" value="Integrase_cat-core"/>
</dbReference>
<gene>
    <name evidence="3" type="ORF">A6J77_006535</name>
</gene>
<dbReference type="InterPro" id="IPR012337">
    <property type="entry name" value="RNaseH-like_sf"/>
</dbReference>
<dbReference type="NCBIfam" id="NF033563">
    <property type="entry name" value="transpos_IS30"/>
    <property type="match status" value="1"/>
</dbReference>
<dbReference type="GO" id="GO:0004803">
    <property type="term" value="F:transposase activity"/>
    <property type="evidence" value="ECO:0007669"/>
    <property type="project" value="TreeGrafter"/>
</dbReference>
<dbReference type="Pfam" id="PF00665">
    <property type="entry name" value="rve"/>
    <property type="match status" value="1"/>
</dbReference>